<reference evidence="10 11" key="1">
    <citation type="submission" date="2019-03" db="EMBL/GenBank/DDBJ databases">
        <title>Genomic Encyclopedia of Type Strains, Phase IV (KMG-IV): sequencing the most valuable type-strain genomes for metagenomic binning, comparative biology and taxonomic classification.</title>
        <authorList>
            <person name="Goeker M."/>
        </authorList>
    </citation>
    <scope>NUCLEOTIDE SEQUENCE [LARGE SCALE GENOMIC DNA]</scope>
    <source>
        <strain evidence="10 11">DSM 21944</strain>
    </source>
</reference>
<comment type="similarity">
    <text evidence="2">Belongs to the autoinducer-2 exporter (AI-2E) (TC 2.A.86) family.</text>
</comment>
<dbReference type="SUPFAM" id="SSF55781">
    <property type="entry name" value="GAF domain-like"/>
    <property type="match status" value="1"/>
</dbReference>
<evidence type="ECO:0000256" key="8">
    <source>
        <dbReference type="SAM" id="Phobius"/>
    </source>
</evidence>
<evidence type="ECO:0000313" key="10">
    <source>
        <dbReference type="EMBL" id="TCT00721.1"/>
    </source>
</evidence>
<dbReference type="Pfam" id="PF01590">
    <property type="entry name" value="GAF"/>
    <property type="match status" value="1"/>
</dbReference>
<proteinExistence type="inferred from homology"/>
<evidence type="ECO:0000256" key="2">
    <source>
        <dbReference type="ARBA" id="ARBA00009773"/>
    </source>
</evidence>
<evidence type="ECO:0000259" key="9">
    <source>
        <dbReference type="SMART" id="SM00065"/>
    </source>
</evidence>
<dbReference type="InterPro" id="IPR029016">
    <property type="entry name" value="GAF-like_dom_sf"/>
</dbReference>
<feature type="transmembrane region" description="Helical" evidence="8">
    <location>
        <begin position="101"/>
        <end position="122"/>
    </location>
</feature>
<evidence type="ECO:0000256" key="4">
    <source>
        <dbReference type="ARBA" id="ARBA00022475"/>
    </source>
</evidence>
<feature type="transmembrane region" description="Helical" evidence="8">
    <location>
        <begin position="296"/>
        <end position="316"/>
    </location>
</feature>
<dbReference type="PANTHER" id="PTHR21716">
    <property type="entry name" value="TRANSMEMBRANE PROTEIN"/>
    <property type="match status" value="1"/>
</dbReference>
<evidence type="ECO:0000256" key="5">
    <source>
        <dbReference type="ARBA" id="ARBA00022692"/>
    </source>
</evidence>
<dbReference type="GO" id="GO:0005886">
    <property type="term" value="C:plasma membrane"/>
    <property type="evidence" value="ECO:0007669"/>
    <property type="project" value="UniProtKB-SubCell"/>
</dbReference>
<feature type="transmembrane region" description="Helical" evidence="8">
    <location>
        <begin position="323"/>
        <end position="341"/>
    </location>
</feature>
<evidence type="ECO:0000256" key="1">
    <source>
        <dbReference type="ARBA" id="ARBA00004651"/>
    </source>
</evidence>
<feature type="transmembrane region" description="Helical" evidence="8">
    <location>
        <begin position="72"/>
        <end position="89"/>
    </location>
</feature>
<feature type="transmembrane region" description="Helical" evidence="8">
    <location>
        <begin position="262"/>
        <end position="290"/>
    </location>
</feature>
<keyword evidence="3" id="KW-0813">Transport</keyword>
<feature type="domain" description="GAF" evidence="9">
    <location>
        <begin position="659"/>
        <end position="799"/>
    </location>
</feature>
<keyword evidence="4" id="KW-1003">Cell membrane</keyword>
<name>A0A4R3LLB9_9GAMM</name>
<dbReference type="EMBL" id="SMAF01000002">
    <property type="protein sequence ID" value="TCT00721.1"/>
    <property type="molecule type" value="Genomic_DNA"/>
</dbReference>
<protein>
    <submittedName>
        <fullName evidence="10">Putative PurR-regulated permease PerM</fullName>
    </submittedName>
</protein>
<comment type="caution">
    <text evidence="10">The sequence shown here is derived from an EMBL/GenBank/DDBJ whole genome shotgun (WGS) entry which is preliminary data.</text>
</comment>
<keyword evidence="11" id="KW-1185">Reference proteome</keyword>
<dbReference type="Pfam" id="PF01594">
    <property type="entry name" value="AI-2E_transport"/>
    <property type="match status" value="1"/>
</dbReference>
<feature type="transmembrane region" description="Helical" evidence="8">
    <location>
        <begin position="203"/>
        <end position="222"/>
    </location>
</feature>
<gene>
    <name evidence="10" type="ORF">EDC25_10286</name>
</gene>
<dbReference type="PANTHER" id="PTHR21716:SF53">
    <property type="entry name" value="PERMEASE PERM-RELATED"/>
    <property type="match status" value="1"/>
</dbReference>
<dbReference type="Gene3D" id="3.30.450.40">
    <property type="match status" value="1"/>
</dbReference>
<dbReference type="InterPro" id="IPR002549">
    <property type="entry name" value="AI-2E-like"/>
</dbReference>
<evidence type="ECO:0000256" key="6">
    <source>
        <dbReference type="ARBA" id="ARBA00022989"/>
    </source>
</evidence>
<organism evidence="10 11">
    <name type="scientific">Pseudofulvimonas gallinarii</name>
    <dbReference type="NCBI Taxonomy" id="634155"/>
    <lineage>
        <taxon>Bacteria</taxon>
        <taxon>Pseudomonadati</taxon>
        <taxon>Pseudomonadota</taxon>
        <taxon>Gammaproteobacteria</taxon>
        <taxon>Lysobacterales</taxon>
        <taxon>Rhodanobacteraceae</taxon>
        <taxon>Pseudofulvimonas</taxon>
    </lineage>
</organism>
<dbReference type="Proteomes" id="UP000294599">
    <property type="component" value="Unassembled WGS sequence"/>
</dbReference>
<keyword evidence="6 8" id="KW-1133">Transmembrane helix</keyword>
<keyword evidence="5 8" id="KW-0812">Transmembrane</keyword>
<dbReference type="RefSeq" id="WP_123520840.1">
    <property type="nucleotide sequence ID" value="NZ_JBHLWF010000013.1"/>
</dbReference>
<accession>A0A4R3LLB9</accession>
<dbReference type="OrthoDB" id="9812358at2"/>
<dbReference type="AlphaFoldDB" id="A0A4R3LLB9"/>
<comment type="subcellular location">
    <subcellularLocation>
        <location evidence="1">Cell membrane</location>
        <topology evidence="1">Multi-pass membrane protein</topology>
    </subcellularLocation>
</comment>
<feature type="transmembrane region" description="Helical" evidence="8">
    <location>
        <begin position="48"/>
        <end position="66"/>
    </location>
</feature>
<evidence type="ECO:0000256" key="3">
    <source>
        <dbReference type="ARBA" id="ARBA00022448"/>
    </source>
</evidence>
<dbReference type="InterPro" id="IPR003018">
    <property type="entry name" value="GAF"/>
</dbReference>
<dbReference type="SMART" id="SM00065">
    <property type="entry name" value="GAF"/>
    <property type="match status" value="1"/>
</dbReference>
<sequence length="799" mass="85327">MSGSGHAGKTVHPDNDKPAPVVVPAAQPATLEPSTRAALDRLVGMESLLRAAAGLTVAAVIVLALYFGRELLVPIALAAFLGFLLDPLVTRLKRLGLPRTVAAIFVTVAAVAIIAGVAAYMLSQMRALSADLPTYQGSIRSKLVELRQQLKAPSDWDGALSTLRVVSKEIEQVDEPPRPTQTVVIADPETGPVRTAALWMERIGGPAVTAGIVLLFVVLILIDRDGLRDRILRVMGGGNLHVATDALSEAGTRIGRYLRMQLIVNATYGVPLALGLFLIGVPGAFLWGAFAIVLRFVPYLGPVLCAVFPLLLAFAVDPGWSMVIWTLGLIVMLEVVSNNIIEPWLYGASTGLSPLSIIIAAMFWTTLWGPVGLILSTPLTVCLLVLGRHLPGLSFFETMLGSEPVLDVPNRLYQRLLAGNVIDATELATDAIDGYAAQYEGADATADAVVEFYDAVAIPTLRLASANHTAAATAQHRLQFTTGMAELLQEIQDEWPVRAGDDDARRGARIHCLGARWEVDALAAQMVAHALGLHGLDVRITALVGGRVTASGMERLRPGDVVCICAFHPAPQALLRQISRRVRRLQKDVRVIAMPLALVGQLDDQAHLGLTVDECAGTVREIARRLTLAMQASGDAATEGVPAQPARREPVHAGFEIDDALCERHRDLVRQVADAFDVAHAQISWRDGGELAVSGSTLVVAGEGAVARLPETETACRLVLASGAPVVIEDVLRDPRVAELPAFLRHRIRFYAGVPLRRADAGVVGSLCIMDTQPGRLDDSELALLTSMADRLSSTLDAS</sequence>
<keyword evidence="7 8" id="KW-0472">Membrane</keyword>
<evidence type="ECO:0000313" key="11">
    <source>
        <dbReference type="Proteomes" id="UP000294599"/>
    </source>
</evidence>
<evidence type="ECO:0000256" key="7">
    <source>
        <dbReference type="ARBA" id="ARBA00023136"/>
    </source>
</evidence>